<dbReference type="Proteomes" id="UP000721861">
    <property type="component" value="Unassembled WGS sequence"/>
</dbReference>
<dbReference type="EMBL" id="JAGUCN010000004">
    <property type="protein sequence ID" value="MBS2210854.1"/>
    <property type="molecule type" value="Genomic_DNA"/>
</dbReference>
<protein>
    <submittedName>
        <fullName evidence="1">Uncharacterized protein</fullName>
    </submittedName>
</protein>
<comment type="caution">
    <text evidence="1">The sequence shown here is derived from an EMBL/GenBank/DDBJ whole genome shotgun (WGS) entry which is preliminary data.</text>
</comment>
<name>A0ABS5K785_9BACT</name>
<dbReference type="RefSeq" id="WP_212226551.1">
    <property type="nucleotide sequence ID" value="NZ_JAGUCN010000004.1"/>
</dbReference>
<evidence type="ECO:0000313" key="1">
    <source>
        <dbReference type="EMBL" id="MBS2210854.1"/>
    </source>
</evidence>
<reference evidence="1 2" key="1">
    <citation type="journal article" date="2014" name="Int. J. Syst. Evol. Microbiol.">
        <title>Carboxylicivirga gen. nov. in the family Marinilabiliaceae with two novel species, Carboxylicivirga mesophila sp. nov. and Carboxylicivirga taeanensis sp. nov., and reclassification of Cytophaga fermentans as Saccharicrinis fermentans gen. nov., comb. nov.</title>
        <authorList>
            <person name="Yang S.H."/>
            <person name="Seo H.S."/>
            <person name="Woo J.H."/>
            <person name="Oh H.M."/>
            <person name="Jang H."/>
            <person name="Lee J.H."/>
            <person name="Kim S.J."/>
            <person name="Kwon K.K."/>
        </authorList>
    </citation>
    <scope>NUCLEOTIDE SEQUENCE [LARGE SCALE GENOMIC DNA]</scope>
    <source>
        <strain evidence="1 2">JCM 18290</strain>
    </source>
</reference>
<proteinExistence type="predicted"/>
<keyword evidence="2" id="KW-1185">Reference proteome</keyword>
<evidence type="ECO:0000313" key="2">
    <source>
        <dbReference type="Proteomes" id="UP000721861"/>
    </source>
</evidence>
<accession>A0ABS5K785</accession>
<sequence>MQPKATELKRQVVKIINGKLVVYLRAMVQVDAARYGNFGWLVQEII</sequence>
<gene>
    <name evidence="1" type="ORF">KEM09_05560</name>
</gene>
<organism evidence="1 2">
    <name type="scientific">Carboxylicivirga mesophila</name>
    <dbReference type="NCBI Taxonomy" id="1166478"/>
    <lineage>
        <taxon>Bacteria</taxon>
        <taxon>Pseudomonadati</taxon>
        <taxon>Bacteroidota</taxon>
        <taxon>Bacteroidia</taxon>
        <taxon>Marinilabiliales</taxon>
        <taxon>Marinilabiliaceae</taxon>
        <taxon>Carboxylicivirga</taxon>
    </lineage>
</organism>